<dbReference type="EMBL" id="CAEZUI010000043">
    <property type="protein sequence ID" value="CAB4594884.1"/>
    <property type="molecule type" value="Genomic_DNA"/>
</dbReference>
<sequence length="87" mass="9905">MERFSVLIERIEVEVLHEANPHQGKHSHKVVLTSRGAGPALRAEASEFNDLAAFDVAIKSIELQIRKIHEKQKSHNRQTIRTMPLTN</sequence>
<evidence type="ECO:0000313" key="1">
    <source>
        <dbReference type="EMBL" id="CAB4594884.1"/>
    </source>
</evidence>
<dbReference type="InterPro" id="IPR036567">
    <property type="entry name" value="RHF-like"/>
</dbReference>
<organism evidence="1">
    <name type="scientific">freshwater metagenome</name>
    <dbReference type="NCBI Taxonomy" id="449393"/>
    <lineage>
        <taxon>unclassified sequences</taxon>
        <taxon>metagenomes</taxon>
        <taxon>ecological metagenomes</taxon>
    </lineage>
</organism>
<gene>
    <name evidence="1" type="ORF">UFOPK1807_00483</name>
</gene>
<reference evidence="1" key="1">
    <citation type="submission" date="2020-05" db="EMBL/GenBank/DDBJ databases">
        <authorList>
            <person name="Chiriac C."/>
            <person name="Salcher M."/>
            <person name="Ghai R."/>
            <person name="Kavagutti S V."/>
        </authorList>
    </citation>
    <scope>NUCLEOTIDE SEQUENCE</scope>
</reference>
<dbReference type="Gene3D" id="3.30.160.100">
    <property type="entry name" value="Ribosome hibernation promotion factor-like"/>
    <property type="match status" value="1"/>
</dbReference>
<dbReference type="AlphaFoldDB" id="A0A6J6G6V1"/>
<dbReference type="SUPFAM" id="SSF69754">
    <property type="entry name" value="Ribosome binding protein Y (YfiA homologue)"/>
    <property type="match status" value="1"/>
</dbReference>
<dbReference type="InterPro" id="IPR003489">
    <property type="entry name" value="RHF/RaiA"/>
</dbReference>
<accession>A0A6J6G6V1</accession>
<protein>
    <submittedName>
        <fullName evidence="1">Unannotated protein</fullName>
    </submittedName>
</protein>
<dbReference type="Pfam" id="PF02482">
    <property type="entry name" value="Ribosomal_S30AE"/>
    <property type="match status" value="1"/>
</dbReference>
<name>A0A6J6G6V1_9ZZZZ</name>
<proteinExistence type="predicted"/>